<keyword evidence="2" id="KW-0067">ATP-binding</keyword>
<evidence type="ECO:0000256" key="1">
    <source>
        <dbReference type="ARBA" id="ARBA00022741"/>
    </source>
</evidence>
<dbReference type="InterPro" id="IPR002078">
    <property type="entry name" value="Sigma_54_int"/>
</dbReference>
<feature type="domain" description="Sigma-54 factor interaction" evidence="7">
    <location>
        <begin position="154"/>
        <end position="375"/>
    </location>
</feature>
<dbReference type="PRINTS" id="PR01590">
    <property type="entry name" value="HTHFIS"/>
</dbReference>
<keyword evidence="4 9" id="KW-0238">DNA-binding</keyword>
<dbReference type="Pfam" id="PF00158">
    <property type="entry name" value="Sigma54_activat"/>
    <property type="match status" value="1"/>
</dbReference>
<dbReference type="CDD" id="cd00009">
    <property type="entry name" value="AAA"/>
    <property type="match status" value="1"/>
</dbReference>
<dbReference type="Pfam" id="PF25601">
    <property type="entry name" value="AAA_lid_14"/>
    <property type="match status" value="1"/>
</dbReference>
<dbReference type="Gene3D" id="3.40.50.300">
    <property type="entry name" value="P-loop containing nucleotide triphosphate hydrolases"/>
    <property type="match status" value="1"/>
</dbReference>
<dbReference type="PROSITE" id="PS00676">
    <property type="entry name" value="SIGMA54_INTERACT_2"/>
    <property type="match status" value="1"/>
</dbReference>
<evidence type="ECO:0000256" key="3">
    <source>
        <dbReference type="ARBA" id="ARBA00023015"/>
    </source>
</evidence>
<evidence type="ECO:0000259" key="8">
    <source>
        <dbReference type="PROSITE" id="PS50110"/>
    </source>
</evidence>
<dbReference type="Gene3D" id="3.40.50.2300">
    <property type="match status" value="1"/>
</dbReference>
<dbReference type="SUPFAM" id="SSF46689">
    <property type="entry name" value="Homeodomain-like"/>
    <property type="match status" value="1"/>
</dbReference>
<dbReference type="GO" id="GO:0003677">
    <property type="term" value="F:DNA binding"/>
    <property type="evidence" value="ECO:0007669"/>
    <property type="project" value="UniProtKB-KW"/>
</dbReference>
<dbReference type="Pfam" id="PF00072">
    <property type="entry name" value="Response_reg"/>
    <property type="match status" value="1"/>
</dbReference>
<dbReference type="InterPro" id="IPR027417">
    <property type="entry name" value="P-loop_NTPase"/>
</dbReference>
<evidence type="ECO:0000313" key="10">
    <source>
        <dbReference type="Proteomes" id="UP001267878"/>
    </source>
</evidence>
<reference evidence="9 10" key="1">
    <citation type="submission" date="2023-07" db="EMBL/GenBank/DDBJ databases">
        <title>Sorghum-associated microbial communities from plants grown in Nebraska, USA.</title>
        <authorList>
            <person name="Schachtman D."/>
        </authorList>
    </citation>
    <scope>NUCLEOTIDE SEQUENCE [LARGE SCALE GENOMIC DNA]</scope>
    <source>
        <strain evidence="9 10">BE187</strain>
    </source>
</reference>
<dbReference type="PANTHER" id="PTHR32071">
    <property type="entry name" value="TRANSCRIPTIONAL REGULATORY PROTEIN"/>
    <property type="match status" value="1"/>
</dbReference>
<dbReference type="InterPro" id="IPR058031">
    <property type="entry name" value="AAA_lid_NorR"/>
</dbReference>
<name>A0ABU1VSX8_9GAMM</name>
<evidence type="ECO:0000313" key="9">
    <source>
        <dbReference type="EMBL" id="MDR7100585.1"/>
    </source>
</evidence>
<evidence type="ECO:0000259" key="7">
    <source>
        <dbReference type="PROSITE" id="PS50045"/>
    </source>
</evidence>
<comment type="caution">
    <text evidence="9">The sequence shown here is derived from an EMBL/GenBank/DDBJ whole genome shotgun (WGS) entry which is preliminary data.</text>
</comment>
<evidence type="ECO:0000256" key="2">
    <source>
        <dbReference type="ARBA" id="ARBA00022840"/>
    </source>
</evidence>
<keyword evidence="5" id="KW-0804">Transcription</keyword>
<dbReference type="InterPro" id="IPR009057">
    <property type="entry name" value="Homeodomain-like_sf"/>
</dbReference>
<keyword evidence="3" id="KW-0805">Transcription regulation</keyword>
<dbReference type="CDD" id="cd00156">
    <property type="entry name" value="REC"/>
    <property type="match status" value="1"/>
</dbReference>
<protein>
    <submittedName>
        <fullName evidence="9">DNA-binding NtrC family response regulator</fullName>
    </submittedName>
</protein>
<organism evidence="9 10">
    <name type="scientific">Agrilutibacter niabensis</name>
    <dbReference type="NCBI Taxonomy" id="380628"/>
    <lineage>
        <taxon>Bacteria</taxon>
        <taxon>Pseudomonadati</taxon>
        <taxon>Pseudomonadota</taxon>
        <taxon>Gammaproteobacteria</taxon>
        <taxon>Lysobacterales</taxon>
        <taxon>Lysobacteraceae</taxon>
        <taxon>Agrilutibacter</taxon>
    </lineage>
</organism>
<dbReference type="EMBL" id="JAVDVW010000002">
    <property type="protein sequence ID" value="MDR7100585.1"/>
    <property type="molecule type" value="Genomic_DNA"/>
</dbReference>
<dbReference type="Gene3D" id="1.10.10.60">
    <property type="entry name" value="Homeodomain-like"/>
    <property type="match status" value="1"/>
</dbReference>
<evidence type="ECO:0000256" key="6">
    <source>
        <dbReference type="PROSITE-ProRule" id="PRU00169"/>
    </source>
</evidence>
<dbReference type="InterPro" id="IPR003593">
    <property type="entry name" value="AAA+_ATPase"/>
</dbReference>
<accession>A0ABU1VSX8</accession>
<evidence type="ECO:0000256" key="4">
    <source>
        <dbReference type="ARBA" id="ARBA00023125"/>
    </source>
</evidence>
<feature type="domain" description="Response regulatory" evidence="8">
    <location>
        <begin position="3"/>
        <end position="122"/>
    </location>
</feature>
<dbReference type="PROSITE" id="PS50045">
    <property type="entry name" value="SIGMA54_INTERACT_4"/>
    <property type="match status" value="1"/>
</dbReference>
<keyword evidence="6" id="KW-0597">Phosphoprotein</keyword>
<dbReference type="SMART" id="SM00448">
    <property type="entry name" value="REC"/>
    <property type="match status" value="1"/>
</dbReference>
<keyword evidence="1" id="KW-0547">Nucleotide-binding</keyword>
<dbReference type="InterPro" id="IPR001789">
    <property type="entry name" value="Sig_transdc_resp-reg_receiver"/>
</dbReference>
<gene>
    <name evidence="9" type="ORF">J2X04_002966</name>
</gene>
<dbReference type="InterPro" id="IPR011006">
    <property type="entry name" value="CheY-like_superfamily"/>
</dbReference>
<dbReference type="PROSITE" id="PS00688">
    <property type="entry name" value="SIGMA54_INTERACT_3"/>
    <property type="match status" value="1"/>
</dbReference>
<dbReference type="InterPro" id="IPR025944">
    <property type="entry name" value="Sigma_54_int_dom_CS"/>
</dbReference>
<dbReference type="Proteomes" id="UP001267878">
    <property type="component" value="Unassembled WGS sequence"/>
</dbReference>
<dbReference type="RefSeq" id="WP_310055528.1">
    <property type="nucleotide sequence ID" value="NZ_JAVDVW010000002.1"/>
</dbReference>
<dbReference type="InterPro" id="IPR002197">
    <property type="entry name" value="HTH_Fis"/>
</dbReference>
<dbReference type="PROSITE" id="PS50110">
    <property type="entry name" value="RESPONSE_REGULATORY"/>
    <property type="match status" value="1"/>
</dbReference>
<dbReference type="SUPFAM" id="SSF52172">
    <property type="entry name" value="CheY-like"/>
    <property type="match status" value="1"/>
</dbReference>
<proteinExistence type="predicted"/>
<dbReference type="PANTHER" id="PTHR32071:SF86">
    <property type="entry name" value="TWO COMPONENT SIGNAL TRANSDUCTION SYSTEM SIGMA54-DEPENDENT RESPONSE REGULATOR FIS FAMILY"/>
    <property type="match status" value="1"/>
</dbReference>
<evidence type="ECO:0000256" key="5">
    <source>
        <dbReference type="ARBA" id="ARBA00023163"/>
    </source>
</evidence>
<dbReference type="SUPFAM" id="SSF52540">
    <property type="entry name" value="P-loop containing nucleoside triphosphate hydrolases"/>
    <property type="match status" value="1"/>
</dbReference>
<feature type="modified residue" description="4-aspartylphosphate" evidence="6">
    <location>
        <position position="52"/>
    </location>
</feature>
<dbReference type="Gene3D" id="1.10.8.60">
    <property type="match status" value="1"/>
</dbReference>
<sequence length="447" mass="47900">MPTVLVIDDNPSVATALETLFSLHDIDTRAVTTQEDGLALLAREPIDLVVQDMNFHADTTSGEEGVELFAKIRAAHPDLPVILLTAWTHLESAVDLVKAGAADYLAKPWDDRKLLATVNNLLELSQARQELARHRSGERRRRNALAREFDLRGLVYADPASEAALALACQVARSELPVLITGPNGAGKEKYAEIIHANSAVKSGPFVALNCGALPGELIEAELFGAEAGAYTGANRAREGKFEAADGGTLFLDEIGTLPLAGQVKLLRVLETGRFERLGGNRERTVKVRVISATNADLSALIAAGNFREDLYYRLNAIEVRLPPLAQRSDDILPLARHFLPPGKQLDGDAEHALLAHAWPGNVRELRNTIQRASLLARGEKIGVADLGLPAAARAVAAGNGGDEPDRASIEAALARAGGVVAQAASDLGLSRQALYRRLERLGIDRP</sequence>
<dbReference type="Pfam" id="PF02954">
    <property type="entry name" value="HTH_8"/>
    <property type="match status" value="1"/>
</dbReference>
<keyword evidence="10" id="KW-1185">Reference proteome</keyword>
<dbReference type="SMART" id="SM00382">
    <property type="entry name" value="AAA"/>
    <property type="match status" value="1"/>
</dbReference>
<dbReference type="InterPro" id="IPR025943">
    <property type="entry name" value="Sigma_54_int_dom_ATP-bd_2"/>
</dbReference>